<dbReference type="Gene3D" id="1.10.630.10">
    <property type="entry name" value="Cytochrome P450"/>
    <property type="match status" value="1"/>
</dbReference>
<evidence type="ECO:0000256" key="6">
    <source>
        <dbReference type="SAM" id="Phobius"/>
    </source>
</evidence>
<keyword evidence="6" id="KW-0472">Membrane</keyword>
<keyword evidence="2 5" id="KW-0479">Metal-binding</keyword>
<evidence type="ECO:0000256" key="1">
    <source>
        <dbReference type="ARBA" id="ARBA00010617"/>
    </source>
</evidence>
<dbReference type="PRINTS" id="PR00463">
    <property type="entry name" value="EP450I"/>
</dbReference>
<dbReference type="GO" id="GO:0020037">
    <property type="term" value="F:heme binding"/>
    <property type="evidence" value="ECO:0007669"/>
    <property type="project" value="InterPro"/>
</dbReference>
<dbReference type="PRINTS" id="PR00385">
    <property type="entry name" value="P450"/>
</dbReference>
<dbReference type="InterPro" id="IPR001128">
    <property type="entry name" value="Cyt_P450"/>
</dbReference>
<evidence type="ECO:0000256" key="4">
    <source>
        <dbReference type="ARBA" id="ARBA00023004"/>
    </source>
</evidence>
<comment type="caution">
    <text evidence="7">The sequence shown here is derived from an EMBL/GenBank/DDBJ whole genome shotgun (WGS) entry which is preliminary data.</text>
</comment>
<accession>A0A8T0HHN2</accession>
<dbReference type="GO" id="GO:0004497">
    <property type="term" value="F:monooxygenase activity"/>
    <property type="evidence" value="ECO:0007669"/>
    <property type="project" value="InterPro"/>
</dbReference>
<gene>
    <name evidence="7" type="ORF">KC19_6G147600</name>
</gene>
<dbReference type="InterPro" id="IPR036396">
    <property type="entry name" value="Cyt_P450_sf"/>
</dbReference>
<keyword evidence="3" id="KW-0560">Oxidoreductase</keyword>
<dbReference type="CDD" id="cd11064">
    <property type="entry name" value="CYP86A"/>
    <property type="match status" value="1"/>
</dbReference>
<dbReference type="GO" id="GO:0005506">
    <property type="term" value="F:iron ion binding"/>
    <property type="evidence" value="ECO:0007669"/>
    <property type="project" value="InterPro"/>
</dbReference>
<feature type="binding site" description="axial binding residue" evidence="5">
    <location>
        <position position="498"/>
    </location>
    <ligand>
        <name>heme</name>
        <dbReference type="ChEBI" id="CHEBI:30413"/>
    </ligand>
    <ligandPart>
        <name>Fe</name>
        <dbReference type="ChEBI" id="CHEBI:18248"/>
    </ligandPart>
</feature>
<keyword evidence="6" id="KW-1133">Transmembrane helix</keyword>
<evidence type="ECO:0000256" key="3">
    <source>
        <dbReference type="ARBA" id="ARBA00023002"/>
    </source>
</evidence>
<dbReference type="InterPro" id="IPR002401">
    <property type="entry name" value="Cyt_P450_E_grp-I"/>
</dbReference>
<dbReference type="PANTHER" id="PTHR24296">
    <property type="entry name" value="CYTOCHROME P450"/>
    <property type="match status" value="1"/>
</dbReference>
<dbReference type="Proteomes" id="UP000822688">
    <property type="component" value="Chromosome 6"/>
</dbReference>
<dbReference type="AlphaFoldDB" id="A0A8T0HHN2"/>
<evidence type="ECO:0000256" key="2">
    <source>
        <dbReference type="ARBA" id="ARBA00022723"/>
    </source>
</evidence>
<comment type="cofactor">
    <cofactor evidence="5">
        <name>heme</name>
        <dbReference type="ChEBI" id="CHEBI:30413"/>
    </cofactor>
</comment>
<keyword evidence="4 5" id="KW-0408">Iron</keyword>
<protein>
    <recommendedName>
        <fullName evidence="9">Cytochrome P450</fullName>
    </recommendedName>
</protein>
<reference evidence="7 8" key="1">
    <citation type="submission" date="2020-06" db="EMBL/GenBank/DDBJ databases">
        <title>WGS assembly of Ceratodon purpureus strain R40.</title>
        <authorList>
            <person name="Carey S.B."/>
            <person name="Jenkins J."/>
            <person name="Shu S."/>
            <person name="Lovell J.T."/>
            <person name="Sreedasyam A."/>
            <person name="Maumus F."/>
            <person name="Tiley G.P."/>
            <person name="Fernandez-Pozo N."/>
            <person name="Barry K."/>
            <person name="Chen C."/>
            <person name="Wang M."/>
            <person name="Lipzen A."/>
            <person name="Daum C."/>
            <person name="Saski C.A."/>
            <person name="Payton A.C."/>
            <person name="Mcbreen J.C."/>
            <person name="Conrad R.E."/>
            <person name="Kollar L.M."/>
            <person name="Olsson S."/>
            <person name="Huttunen S."/>
            <person name="Landis J.B."/>
            <person name="Wickett N.J."/>
            <person name="Johnson M.G."/>
            <person name="Rensing S.A."/>
            <person name="Grimwood J."/>
            <person name="Schmutz J."/>
            <person name="Mcdaniel S.F."/>
        </authorList>
    </citation>
    <scope>NUCLEOTIDE SEQUENCE [LARGE SCALE GENOMIC DNA]</scope>
    <source>
        <strain evidence="7 8">R40</strain>
    </source>
</reference>
<organism evidence="7 8">
    <name type="scientific">Ceratodon purpureus</name>
    <name type="common">Fire moss</name>
    <name type="synonym">Dicranum purpureum</name>
    <dbReference type="NCBI Taxonomy" id="3225"/>
    <lineage>
        <taxon>Eukaryota</taxon>
        <taxon>Viridiplantae</taxon>
        <taxon>Streptophyta</taxon>
        <taxon>Embryophyta</taxon>
        <taxon>Bryophyta</taxon>
        <taxon>Bryophytina</taxon>
        <taxon>Bryopsida</taxon>
        <taxon>Dicranidae</taxon>
        <taxon>Pseudoditrichales</taxon>
        <taxon>Ditrichaceae</taxon>
        <taxon>Ceratodon</taxon>
    </lineage>
</organism>
<evidence type="ECO:0000313" key="8">
    <source>
        <dbReference type="Proteomes" id="UP000822688"/>
    </source>
</evidence>
<sequence length="552" mass="63070">MGTMEEWIHMAREEAMGHPVTLGVTIVFLVVNALILIWWHHPLYGKNLGPVTYPVVGSLPSLTRNAGRILEYFTDEIAKSPTHTMRFVRPGGYVVYQTANVENVEYILKTRFENYVKGEYLGDILEELLGKGIFNVDGSLWKLQRKLASHEFSSRSLREFSFECAEKELEDRLVPILSQVSRDGSVVDLQDLFLRFSFDHICQLGFGVDPNCLEPSLPNVRVMQAFDLANDMTVKRFSMPPVVRKFKKYFNLGTERELKEAMIVVNEFAQGVIQARRKEFCNSASGDSSRLARQDLLSRFMRFTDSSDADMLMQSELEQKCMSDLNLDASDPQTKEHASDVFLRDIVISFILAGRDTTSAALSWFFHALSGNPEVEAKIYHEIKEARSQGESPPDHFLSFEQQKKLHYLNGAIHESLRLFPPVPLDTKQAVRDDALPDGTVMLKGERVTYNVFAMGRMETIWGPDCNEFKPERWLKDGVFVSESSFKFTTFQAGPRICLGKELAVIQMKLIASHLIYHFQFTMQEKNPPMTYRSIVFRMRGGLPVRVHPRAH</sequence>
<comment type="similarity">
    <text evidence="1">Belongs to the cytochrome P450 family.</text>
</comment>
<proteinExistence type="inferred from homology"/>
<evidence type="ECO:0008006" key="9">
    <source>
        <dbReference type="Google" id="ProtNLM"/>
    </source>
</evidence>
<name>A0A8T0HHN2_CERPU</name>
<dbReference type="SUPFAM" id="SSF48264">
    <property type="entry name" value="Cytochrome P450"/>
    <property type="match status" value="1"/>
</dbReference>
<dbReference type="GO" id="GO:0016705">
    <property type="term" value="F:oxidoreductase activity, acting on paired donors, with incorporation or reduction of molecular oxygen"/>
    <property type="evidence" value="ECO:0007669"/>
    <property type="project" value="InterPro"/>
</dbReference>
<evidence type="ECO:0000313" key="7">
    <source>
        <dbReference type="EMBL" id="KAG0570248.1"/>
    </source>
</evidence>
<keyword evidence="8" id="KW-1185">Reference proteome</keyword>
<dbReference type="Pfam" id="PF00067">
    <property type="entry name" value="p450"/>
    <property type="match status" value="1"/>
</dbReference>
<feature type="transmembrane region" description="Helical" evidence="6">
    <location>
        <begin position="20"/>
        <end position="39"/>
    </location>
</feature>
<keyword evidence="5" id="KW-0349">Heme</keyword>
<dbReference type="EMBL" id="CM026427">
    <property type="protein sequence ID" value="KAG0570248.1"/>
    <property type="molecule type" value="Genomic_DNA"/>
</dbReference>
<keyword evidence="6" id="KW-0812">Transmembrane</keyword>
<evidence type="ECO:0000256" key="5">
    <source>
        <dbReference type="PIRSR" id="PIRSR602401-1"/>
    </source>
</evidence>